<proteinExistence type="predicted"/>
<reference evidence="1 2" key="1">
    <citation type="submission" date="2013-08" db="EMBL/GenBank/DDBJ databases">
        <title>Flavobacterium saliperosum type strain genome sequencing.</title>
        <authorList>
            <person name="Lee K."/>
            <person name="Yi H."/>
            <person name="Park S."/>
            <person name="Chun J."/>
        </authorList>
    </citation>
    <scope>NUCLEOTIDE SEQUENCE [LARGE SCALE GENOMIC DNA]</scope>
    <source>
        <strain evidence="1 2">S13</strain>
    </source>
</reference>
<protein>
    <submittedName>
        <fullName evidence="1">Uncharacterized protein</fullName>
    </submittedName>
</protein>
<name>A0ABP2ZYL4_9FLAO</name>
<sequence>MYHVKLLTEESMRIPLLKPKNKKFIISGSGFLKAVRQGSLFS</sequence>
<evidence type="ECO:0000313" key="1">
    <source>
        <dbReference type="EMBL" id="ESU27639.1"/>
    </source>
</evidence>
<accession>A0ABP2ZYL4</accession>
<keyword evidence="2" id="KW-1185">Reference proteome</keyword>
<gene>
    <name evidence="1" type="ORF">FSS13T_01070</name>
</gene>
<dbReference type="EMBL" id="AVFO01000002">
    <property type="protein sequence ID" value="ESU27639.1"/>
    <property type="molecule type" value="Genomic_DNA"/>
</dbReference>
<dbReference type="Proteomes" id="UP000018234">
    <property type="component" value="Unassembled WGS sequence"/>
</dbReference>
<evidence type="ECO:0000313" key="2">
    <source>
        <dbReference type="Proteomes" id="UP000018234"/>
    </source>
</evidence>
<comment type="caution">
    <text evidence="1">The sequence shown here is derived from an EMBL/GenBank/DDBJ whole genome shotgun (WGS) entry which is preliminary data.</text>
</comment>
<organism evidence="1 2">
    <name type="scientific">Flavobacterium saliperosum S13</name>
    <dbReference type="NCBI Taxonomy" id="1341155"/>
    <lineage>
        <taxon>Bacteria</taxon>
        <taxon>Pseudomonadati</taxon>
        <taxon>Bacteroidota</taxon>
        <taxon>Flavobacteriia</taxon>
        <taxon>Flavobacteriales</taxon>
        <taxon>Flavobacteriaceae</taxon>
        <taxon>Flavobacterium</taxon>
    </lineage>
</organism>